<dbReference type="InterPro" id="IPR005467">
    <property type="entry name" value="His_kinase_dom"/>
</dbReference>
<evidence type="ECO:0000256" key="9">
    <source>
        <dbReference type="ARBA" id="ARBA00023136"/>
    </source>
</evidence>
<dbReference type="PROSITE" id="PS50110">
    <property type="entry name" value="RESPONSE_REGULATORY"/>
    <property type="match status" value="1"/>
</dbReference>
<dbReference type="Gene3D" id="3.30.450.40">
    <property type="match status" value="1"/>
</dbReference>
<feature type="transmembrane region" description="Helical" evidence="12">
    <location>
        <begin position="476"/>
        <end position="498"/>
    </location>
</feature>
<evidence type="ECO:0000256" key="6">
    <source>
        <dbReference type="ARBA" id="ARBA00022777"/>
    </source>
</evidence>
<evidence type="ECO:0000256" key="4">
    <source>
        <dbReference type="ARBA" id="ARBA00022679"/>
    </source>
</evidence>
<dbReference type="PANTHER" id="PTHR13205:SF15">
    <property type="entry name" value="DOLICHOL KINASE"/>
    <property type="match status" value="1"/>
</dbReference>
<dbReference type="InterPro" id="IPR011006">
    <property type="entry name" value="CheY-like_superfamily"/>
</dbReference>
<feature type="transmembrane region" description="Helical" evidence="12">
    <location>
        <begin position="518"/>
        <end position="539"/>
    </location>
</feature>
<dbReference type="InterPro" id="IPR001789">
    <property type="entry name" value="Sig_transdc_resp-reg_receiver"/>
</dbReference>
<dbReference type="Pfam" id="PF00512">
    <property type="entry name" value="HisKA"/>
    <property type="match status" value="1"/>
</dbReference>
<dbReference type="GO" id="GO:0005789">
    <property type="term" value="C:endoplasmic reticulum membrane"/>
    <property type="evidence" value="ECO:0007669"/>
    <property type="project" value="UniProtKB-SubCell"/>
</dbReference>
<dbReference type="Gene3D" id="3.30.565.10">
    <property type="entry name" value="Histidine kinase-like ATPase, C-terminal domain"/>
    <property type="match status" value="1"/>
</dbReference>
<dbReference type="PANTHER" id="PTHR13205">
    <property type="entry name" value="TRANSMEMBRANE PROTEIN 15-RELATED"/>
    <property type="match status" value="1"/>
</dbReference>
<dbReference type="EC" id="2.7.1.108" evidence="3"/>
<dbReference type="PROSITE" id="PS50109">
    <property type="entry name" value="HIS_KIN"/>
    <property type="match status" value="1"/>
</dbReference>
<feature type="transmembrane region" description="Helical" evidence="12">
    <location>
        <begin position="352"/>
        <end position="371"/>
    </location>
</feature>
<evidence type="ECO:0000259" key="13">
    <source>
        <dbReference type="PROSITE" id="PS50109"/>
    </source>
</evidence>
<evidence type="ECO:0000256" key="7">
    <source>
        <dbReference type="ARBA" id="ARBA00022824"/>
    </source>
</evidence>
<feature type="compositionally biased region" description="Basic and acidic residues" evidence="11">
    <location>
        <begin position="2153"/>
        <end position="2166"/>
    </location>
</feature>
<feature type="compositionally biased region" description="Polar residues" evidence="11">
    <location>
        <begin position="2316"/>
        <end position="2336"/>
    </location>
</feature>
<keyword evidence="10" id="KW-0597">Phosphoprotein</keyword>
<feature type="domain" description="Response regulatory" evidence="14">
    <location>
        <begin position="2368"/>
        <end position="2489"/>
    </location>
</feature>
<comment type="caution">
    <text evidence="15">The sequence shown here is derived from an EMBL/GenBank/DDBJ whole genome shotgun (WGS) entry which is preliminary data.</text>
</comment>
<dbReference type="SMART" id="SM00387">
    <property type="entry name" value="HATPase_c"/>
    <property type="match status" value="1"/>
</dbReference>
<feature type="transmembrane region" description="Helical" evidence="12">
    <location>
        <begin position="423"/>
        <end position="446"/>
    </location>
</feature>
<dbReference type="Pfam" id="PF00072">
    <property type="entry name" value="Response_reg"/>
    <property type="match status" value="1"/>
</dbReference>
<keyword evidence="9 12" id="KW-0472">Membrane</keyword>
<feature type="transmembrane region" description="Helical" evidence="12">
    <location>
        <begin position="660"/>
        <end position="686"/>
    </location>
</feature>
<feature type="transmembrane region" description="Helical" evidence="12">
    <location>
        <begin position="383"/>
        <end position="403"/>
    </location>
</feature>
<feature type="compositionally biased region" description="Low complexity" evidence="11">
    <location>
        <begin position="15"/>
        <end position="28"/>
    </location>
</feature>
<dbReference type="SUPFAM" id="SSF55781">
    <property type="entry name" value="GAF domain-like"/>
    <property type="match status" value="1"/>
</dbReference>
<feature type="modified residue" description="4-aspartylphosphate" evidence="10">
    <location>
        <position position="2418"/>
    </location>
</feature>
<reference evidence="15" key="1">
    <citation type="submission" date="2020-11" db="EMBL/GenBank/DDBJ databases">
        <authorList>
            <consortium name="DOE Joint Genome Institute"/>
            <person name="Ahrendt S."/>
            <person name="Riley R."/>
            <person name="Andreopoulos W."/>
            <person name="Labutti K."/>
            <person name="Pangilinan J."/>
            <person name="Ruiz-Duenas F.J."/>
            <person name="Barrasa J.M."/>
            <person name="Sanchez-Garcia M."/>
            <person name="Camarero S."/>
            <person name="Miyauchi S."/>
            <person name="Serrano A."/>
            <person name="Linde D."/>
            <person name="Babiker R."/>
            <person name="Drula E."/>
            <person name="Ayuso-Fernandez I."/>
            <person name="Pacheco R."/>
            <person name="Padilla G."/>
            <person name="Ferreira P."/>
            <person name="Barriuso J."/>
            <person name="Kellner H."/>
            <person name="Castanera R."/>
            <person name="Alfaro M."/>
            <person name="Ramirez L."/>
            <person name="Pisabarro A.G."/>
            <person name="Kuo A."/>
            <person name="Tritt A."/>
            <person name="Lipzen A."/>
            <person name="He G."/>
            <person name="Yan M."/>
            <person name="Ng V."/>
            <person name="Cullen D."/>
            <person name="Martin F."/>
            <person name="Rosso M.-N."/>
            <person name="Henrissat B."/>
            <person name="Hibbett D."/>
            <person name="Martinez A.T."/>
            <person name="Grigoriev I.V."/>
        </authorList>
    </citation>
    <scope>NUCLEOTIDE SEQUENCE</scope>
    <source>
        <strain evidence="15">MF-IS2</strain>
    </source>
</reference>
<keyword evidence="5 12" id="KW-0812">Transmembrane</keyword>
<feature type="region of interest" description="Disordered" evidence="11">
    <location>
        <begin position="1194"/>
        <end position="1224"/>
    </location>
</feature>
<dbReference type="InterPro" id="IPR032974">
    <property type="entry name" value="Polypren_kinase"/>
</dbReference>
<feature type="transmembrane region" description="Helical" evidence="12">
    <location>
        <begin position="698"/>
        <end position="716"/>
    </location>
</feature>
<dbReference type="Pfam" id="PF02518">
    <property type="entry name" value="HATPase_c"/>
    <property type="match status" value="1"/>
</dbReference>
<name>A0A9P5XL86_9AGAR</name>
<dbReference type="OrthoDB" id="21225at2759"/>
<feature type="transmembrane region" description="Helical" evidence="12">
    <location>
        <begin position="722"/>
        <end position="741"/>
    </location>
</feature>
<evidence type="ECO:0000256" key="3">
    <source>
        <dbReference type="ARBA" id="ARBA00012132"/>
    </source>
</evidence>
<comment type="similarity">
    <text evidence="2">Belongs to the polyprenol kinase family.</text>
</comment>
<dbReference type="GO" id="GO:0043048">
    <property type="term" value="P:dolichyl monophosphate biosynthetic process"/>
    <property type="evidence" value="ECO:0007669"/>
    <property type="project" value="TreeGrafter"/>
</dbReference>
<dbReference type="SUPFAM" id="SSF47384">
    <property type="entry name" value="Homodimeric domain of signal transducing histidine kinase"/>
    <property type="match status" value="1"/>
</dbReference>
<organism evidence="15 16">
    <name type="scientific">Macrolepiota fuliginosa MF-IS2</name>
    <dbReference type="NCBI Taxonomy" id="1400762"/>
    <lineage>
        <taxon>Eukaryota</taxon>
        <taxon>Fungi</taxon>
        <taxon>Dikarya</taxon>
        <taxon>Basidiomycota</taxon>
        <taxon>Agaricomycotina</taxon>
        <taxon>Agaricomycetes</taxon>
        <taxon>Agaricomycetidae</taxon>
        <taxon>Agaricales</taxon>
        <taxon>Agaricineae</taxon>
        <taxon>Agaricaceae</taxon>
        <taxon>Macrolepiota</taxon>
    </lineage>
</organism>
<keyword evidence="7" id="KW-0256">Endoplasmic reticulum</keyword>
<dbReference type="GO" id="GO:0000155">
    <property type="term" value="F:phosphorelay sensor kinase activity"/>
    <property type="evidence" value="ECO:0007669"/>
    <property type="project" value="InterPro"/>
</dbReference>
<feature type="region of interest" description="Disordered" evidence="11">
    <location>
        <begin position="1"/>
        <end position="34"/>
    </location>
</feature>
<dbReference type="Proteomes" id="UP000807342">
    <property type="component" value="Unassembled WGS sequence"/>
</dbReference>
<evidence type="ECO:0000313" key="16">
    <source>
        <dbReference type="Proteomes" id="UP000807342"/>
    </source>
</evidence>
<evidence type="ECO:0000259" key="14">
    <source>
        <dbReference type="PROSITE" id="PS50110"/>
    </source>
</evidence>
<evidence type="ECO:0000256" key="11">
    <source>
        <dbReference type="SAM" id="MobiDB-lite"/>
    </source>
</evidence>
<feature type="transmembrane region" description="Helical" evidence="12">
    <location>
        <begin position="272"/>
        <end position="293"/>
    </location>
</feature>
<feature type="region of interest" description="Disordered" evidence="11">
    <location>
        <begin position="2299"/>
        <end position="2339"/>
    </location>
</feature>
<feature type="region of interest" description="Disordered" evidence="11">
    <location>
        <begin position="2140"/>
        <end position="2214"/>
    </location>
</feature>
<feature type="domain" description="Histidine kinase" evidence="13">
    <location>
        <begin position="1731"/>
        <end position="1992"/>
    </location>
</feature>
<evidence type="ECO:0000256" key="2">
    <source>
        <dbReference type="ARBA" id="ARBA00010794"/>
    </source>
</evidence>
<accession>A0A9P5XL86</accession>
<dbReference type="SMART" id="SM00448">
    <property type="entry name" value="REC"/>
    <property type="match status" value="1"/>
</dbReference>
<keyword evidence="16" id="KW-1185">Reference proteome</keyword>
<dbReference type="GO" id="GO:0004168">
    <property type="term" value="F:dolichol kinase activity"/>
    <property type="evidence" value="ECO:0007669"/>
    <property type="project" value="UniProtKB-EC"/>
</dbReference>
<evidence type="ECO:0000256" key="8">
    <source>
        <dbReference type="ARBA" id="ARBA00022989"/>
    </source>
</evidence>
<evidence type="ECO:0000313" key="15">
    <source>
        <dbReference type="EMBL" id="KAF9453468.1"/>
    </source>
</evidence>
<dbReference type="EMBL" id="MU151061">
    <property type="protein sequence ID" value="KAF9453468.1"/>
    <property type="molecule type" value="Genomic_DNA"/>
</dbReference>
<dbReference type="InterPro" id="IPR003661">
    <property type="entry name" value="HisK_dim/P_dom"/>
</dbReference>
<evidence type="ECO:0000256" key="10">
    <source>
        <dbReference type="PROSITE-ProRule" id="PRU00169"/>
    </source>
</evidence>
<evidence type="ECO:0000256" key="1">
    <source>
        <dbReference type="ARBA" id="ARBA00004477"/>
    </source>
</evidence>
<dbReference type="InterPro" id="IPR036097">
    <property type="entry name" value="HisK_dim/P_sf"/>
</dbReference>
<dbReference type="SUPFAM" id="SSF55874">
    <property type="entry name" value="ATPase domain of HSP90 chaperone/DNA topoisomerase II/histidine kinase"/>
    <property type="match status" value="1"/>
</dbReference>
<dbReference type="CDD" id="cd17546">
    <property type="entry name" value="REC_hyHK_CKI1_RcsC-like"/>
    <property type="match status" value="1"/>
</dbReference>
<dbReference type="Gene3D" id="3.40.50.2300">
    <property type="match status" value="1"/>
</dbReference>
<feature type="region of interest" description="Disordered" evidence="11">
    <location>
        <begin position="1032"/>
        <end position="1089"/>
    </location>
</feature>
<dbReference type="InterPro" id="IPR036890">
    <property type="entry name" value="HATPase_C_sf"/>
</dbReference>
<feature type="region of interest" description="Disordered" evidence="11">
    <location>
        <begin position="48"/>
        <end position="113"/>
    </location>
</feature>
<protein>
    <recommendedName>
        <fullName evidence="3">dolichol kinase</fullName>
        <ecNumber evidence="3">2.7.1.108</ecNumber>
    </recommendedName>
</protein>
<sequence>MTNQLFPIASHSKRNSCLCSSSSDSTKSAIEKGGGSVAEKAALDWSTSYQAGSSSSASSSSDDETEDEMSTASRGRSTSLKPAVSSSVKPKDGTPIHRRGSQAGSSGDSAGGSPNQVGNELYCLCIASCLYFVWIHTTLSKDVAPTPPTPQAAKDPPQITRPASPLAATRPASPRFMENREVKRVNRATFGYVWMSVPKNYRDSSDDGIFTGLLLTPLIAMAVLINASRSVTPDTSKAVLPAGWIIEAPKELHNLRGSYTASQALLLSRYSLVNLSTLCSTILLLHLCASWWFERRYSKSLYAKEGERTSVPRSEGWRVWYYTLFTIALTAATVTLRMILNQHQIGIWQHLTIFETAVASFFFQFCLYVALRMAHRGFSLGELGVVCFGGTALWLEFLNLTIARLWPITTPFIRTYRLPTPLLTFQVALVAGSLLTGFLLSPFLILSRNYAKRPAHRFRLPQENQEKERNRRYAALGFYVGTVVIVAGMIGLWTRWLLGNRDPWLWVLYRILEGRKNWHRPALLAYWGLLGCLSVAGWNRQLARSRKLRPRSVTSEYTLGSMSQDFGTSQTSEGMNSTTQSLQSSAGALGMTFPNLPNLPSLPNGVKVAHVATDLLDAANKHVPTLKLNARRKFFHGLAVIMFIPGVAVDPAFTHLSFNVAFALFIFAEYIRYFAIYPFGVTIHLFMNEFMDDRDGGTAILSHFYLLTGCAGSLWLEGPTRLLQYTGILALGVGDAVASVVGKRIGVHRWSPTTSKTSEGTLAFVVSIVLSAWFLRLVGYAEPFSTMRYSLGVAVSALLEALSDQNDNLTLPLYIVTSLFPVDGNSRGDVWILPLPFPDLPPEVSLPQKNHLFSLSFACIRPSRKLTRPSTAPAIEDVMLLPSRGSGLARGIMENDVPVDSDGVSYPLRINGLVEPSNVISTRVEDELVNLASSGLHLVHSVSPISFYLVGPLPSPFSASQASSPQNTSAETRYATDTMDLDWPTFIHAYANGRWDPHRTPHRPKSPLQFIELPRISTLDFPKLDDAEIVSPPAEQLDGPITNVSSPSPATEIPPSPPSGVEKTEPHQASAQPPPSSNPTSPGSQFVQRPILPLPSHRLRNSFSNVISTQGDSVSTTTPAANADLQTTVATMRWAAARVDISPLALPSPEHELADPMRGVTAAIPGAHPMESYPDYPITPGGTRRSRLTEFWEGTTDIEDDKSQKRKRPAVTIGPDDGSSDKCWREQWPSNLSLLTSAPPATAPPGDAYHASDIVQDDYFGDVAFELTTTAASGTPVTATTETGEDSNSQSLSQNPIFIRREGTPLPDLGTVSVPVVSKRICLTRQISSPLPAALPSKESRMFGGRIVSDAPQSTKVHRLSKEEQLFDELQYLVPPDPPDELERRRALYKYNILNTGPDMNFDRIAHLAKLVFNTKGVVISLIDAGEIWYKSEWGLKVTNFLRSMSFCGHTILQRGDEPMVVMDTLADWRFAHHPQVIGGQRIRFYAGAPLRTQDGFNVGTLALVDDTPRDEFSPRQRHTLKEFAAIVMREMELWRDKMEQFTRECLEIDEESPTRERSDSVGGSSMDRVYDRAAKLVKRTLDVEGVIVMDVSHCEVLETMSAEANVSVTMHFGEPGAELKKQKLTTEEYHRLNVFFSKYPEGKISEGIIPACFRPFLPTHIQYALTVPIYNIDKQLFALICAYNASDHIKRFLEGHELSYLRAIGVIILSAVLKRRMILADKAKSLFISNISHELRTPLHGILAAAELLGDTPLNPSQLSYLQTVQACGTSLVETVNHVLDFTKLSGNAKSGGVEHIIVPSRVDLMQLVEEAVDGCWVGHRARTAIMGDSGIGSVYSPPKEENGESPVVTRRRHVETVIDIGYRREGWTLRCEKGGIRRVLMNLFGNSLKFTADGHIHVLLHQLPRSEDDPPNRVKVELVVLDSGKGISQNFLKNQLFHPFSQENPLQTGTGLGLAIVSSIVTSEVVGGKVDVWSQEGIGTEIKVTFNAEVDDDEFDESEPGVNNMEPLKTEDGDLPTVSLVSFDVPHRGTQLLDRVLRSYLEEWWHFNVVTGIGNGDIIILNDEVSPVIRATESHDIHRPFIILSSARGSPSVMQVATEHERIGGFCRIVYKPGGPTRLRATLKLAVHAITIGSATMDHGTSSDDFPGMDEGGRMPRRNSEDIHHGRRPPMAPRSTSAFPALPTVPSLDEISESGSTCAESIPPLSLSPRNDAENVIAPDTTECIQEPIPEKFHPTVDLSDPLENPERRKPILEITTETLRNEECPLNLEHSMTEITPRSAITDTVVPDISSLATTAFEPSSPAAENAGPAPESSKTLWNGNGVSPRSGSSLPDSPTFAVIPVGESGSLLKSSIRTEPNHDDKRFRVLVVEDNGVLRNLLTKWLSNKGYDFRHAVDGQAGVSVYSEEGPFDVVLLDLSMPVLDGISATAMIRKIEKQEPDRRHTRILALTGMSSLEDKRRAFEAGVDGYLIKPVAFKILDEMFRKMGLI</sequence>
<dbReference type="InterPro" id="IPR003018">
    <property type="entry name" value="GAF"/>
</dbReference>
<dbReference type="SMART" id="SM00065">
    <property type="entry name" value="GAF"/>
    <property type="match status" value="1"/>
</dbReference>
<feature type="region of interest" description="Disordered" evidence="11">
    <location>
        <begin position="143"/>
        <end position="175"/>
    </location>
</feature>
<evidence type="ECO:0000256" key="12">
    <source>
        <dbReference type="SAM" id="Phobius"/>
    </source>
</evidence>
<gene>
    <name evidence="15" type="ORF">P691DRAFT_792535</name>
</gene>
<feature type="compositionally biased region" description="Low complexity" evidence="11">
    <location>
        <begin position="101"/>
        <end position="113"/>
    </location>
</feature>
<feature type="transmembrane region" description="Helical" evidence="12">
    <location>
        <begin position="319"/>
        <end position="340"/>
    </location>
</feature>
<proteinExistence type="inferred from homology"/>
<dbReference type="SMART" id="SM00388">
    <property type="entry name" value="HisKA"/>
    <property type="match status" value="1"/>
</dbReference>
<dbReference type="CDD" id="cd00082">
    <property type="entry name" value="HisKA"/>
    <property type="match status" value="1"/>
</dbReference>
<feature type="transmembrane region" description="Helical" evidence="12">
    <location>
        <begin position="762"/>
        <end position="781"/>
    </location>
</feature>
<dbReference type="Gene3D" id="1.10.287.130">
    <property type="match status" value="1"/>
</dbReference>
<comment type="subcellular location">
    <subcellularLocation>
        <location evidence="1">Endoplasmic reticulum membrane</location>
        <topology evidence="1">Multi-pass membrane protein</topology>
    </subcellularLocation>
</comment>
<dbReference type="InterPro" id="IPR003594">
    <property type="entry name" value="HATPase_dom"/>
</dbReference>
<keyword evidence="6" id="KW-0418">Kinase</keyword>
<dbReference type="InterPro" id="IPR029016">
    <property type="entry name" value="GAF-like_dom_sf"/>
</dbReference>
<dbReference type="SUPFAM" id="SSF52172">
    <property type="entry name" value="CheY-like"/>
    <property type="match status" value="1"/>
</dbReference>
<keyword evidence="8 12" id="KW-1133">Transmembrane helix</keyword>
<dbReference type="Pfam" id="PF01590">
    <property type="entry name" value="GAF"/>
    <property type="match status" value="1"/>
</dbReference>
<evidence type="ECO:0000256" key="5">
    <source>
        <dbReference type="ARBA" id="ARBA00022692"/>
    </source>
</evidence>
<feature type="compositionally biased region" description="Polar residues" evidence="11">
    <location>
        <begin position="74"/>
        <end position="88"/>
    </location>
</feature>
<feature type="compositionally biased region" description="Low complexity" evidence="11">
    <location>
        <begin position="48"/>
        <end position="60"/>
    </location>
</feature>
<dbReference type="FunFam" id="1.10.287.130:FF:000023">
    <property type="entry name" value="Sensor histidine kinase/response regulator, putative"/>
    <property type="match status" value="1"/>
</dbReference>
<keyword evidence="4" id="KW-0808">Transferase</keyword>
<feature type="transmembrane region" description="Helical" evidence="12">
    <location>
        <begin position="634"/>
        <end position="654"/>
    </location>
</feature>